<protein>
    <submittedName>
        <fullName evidence="1">Uncharacterized protein</fullName>
    </submittedName>
</protein>
<organism evidence="1 2">
    <name type="scientific">Novipirellula aureliae</name>
    <dbReference type="NCBI Taxonomy" id="2527966"/>
    <lineage>
        <taxon>Bacteria</taxon>
        <taxon>Pseudomonadati</taxon>
        <taxon>Planctomycetota</taxon>
        <taxon>Planctomycetia</taxon>
        <taxon>Pirellulales</taxon>
        <taxon>Pirellulaceae</taxon>
        <taxon>Novipirellula</taxon>
    </lineage>
</organism>
<name>A0A5C6E6H7_9BACT</name>
<accession>A0A5C6E6H7</accession>
<keyword evidence="2" id="KW-1185">Reference proteome</keyword>
<evidence type="ECO:0000313" key="2">
    <source>
        <dbReference type="Proteomes" id="UP000315471"/>
    </source>
</evidence>
<dbReference type="AlphaFoldDB" id="A0A5C6E6H7"/>
<comment type="caution">
    <text evidence="1">The sequence shown here is derived from an EMBL/GenBank/DDBJ whole genome shotgun (WGS) entry which is preliminary data.</text>
</comment>
<proteinExistence type="predicted"/>
<reference evidence="1 2" key="1">
    <citation type="submission" date="2019-02" db="EMBL/GenBank/DDBJ databases">
        <title>Deep-cultivation of Planctomycetes and their phenomic and genomic characterization uncovers novel biology.</title>
        <authorList>
            <person name="Wiegand S."/>
            <person name="Jogler M."/>
            <person name="Boedeker C."/>
            <person name="Pinto D."/>
            <person name="Vollmers J."/>
            <person name="Rivas-Marin E."/>
            <person name="Kohn T."/>
            <person name="Peeters S.H."/>
            <person name="Heuer A."/>
            <person name="Rast P."/>
            <person name="Oberbeckmann S."/>
            <person name="Bunk B."/>
            <person name="Jeske O."/>
            <person name="Meyerdierks A."/>
            <person name="Storesund J.E."/>
            <person name="Kallscheuer N."/>
            <person name="Luecker S."/>
            <person name="Lage O.M."/>
            <person name="Pohl T."/>
            <person name="Merkel B.J."/>
            <person name="Hornburger P."/>
            <person name="Mueller R.-W."/>
            <person name="Bruemmer F."/>
            <person name="Labrenz M."/>
            <person name="Spormann A.M."/>
            <person name="Op Den Camp H."/>
            <person name="Overmann J."/>
            <person name="Amann R."/>
            <person name="Jetten M.S.M."/>
            <person name="Mascher T."/>
            <person name="Medema M.H."/>
            <person name="Devos D.P."/>
            <person name="Kaster A.-K."/>
            <person name="Ovreas L."/>
            <person name="Rohde M."/>
            <person name="Galperin M.Y."/>
            <person name="Jogler C."/>
        </authorList>
    </citation>
    <scope>NUCLEOTIDE SEQUENCE [LARGE SCALE GENOMIC DNA]</scope>
    <source>
        <strain evidence="1 2">Q31b</strain>
    </source>
</reference>
<dbReference type="Proteomes" id="UP000315471">
    <property type="component" value="Unassembled WGS sequence"/>
</dbReference>
<gene>
    <name evidence="1" type="ORF">Q31b_17400</name>
</gene>
<evidence type="ECO:0000313" key="1">
    <source>
        <dbReference type="EMBL" id="TWU44204.1"/>
    </source>
</evidence>
<dbReference type="EMBL" id="SJPY01000002">
    <property type="protein sequence ID" value="TWU44204.1"/>
    <property type="molecule type" value="Genomic_DNA"/>
</dbReference>
<sequence>MFRKQLNAYSVPTPSPKAAYMLVFGMEPTHKQHVACRGDRFAGILSDPRAMPCQFRIEASKPSLPKASWETISLQTKCPLQTLLF</sequence>